<proteinExistence type="inferred from homology"/>
<keyword evidence="7 11" id="KW-0520">NAD</keyword>
<protein>
    <recommendedName>
        <fullName evidence="4 11">D-3-phosphoglycerate dehydrogenase</fullName>
        <ecNumber evidence="11">1.1.1.95</ecNumber>
    </recommendedName>
</protein>
<gene>
    <name evidence="13" type="ORF">BFL38_04505</name>
</gene>
<name>A0A1E5NCY4_9SPIR</name>
<dbReference type="InterPro" id="IPR002912">
    <property type="entry name" value="ACT_dom"/>
</dbReference>
<dbReference type="PANTHER" id="PTHR42789">
    <property type="entry name" value="D-ISOMER SPECIFIC 2-HYDROXYACID DEHYDROGENASE FAMILY PROTEIN (AFU_ORTHOLOGUE AFUA_6G10090)"/>
    <property type="match status" value="1"/>
</dbReference>
<evidence type="ECO:0000256" key="6">
    <source>
        <dbReference type="ARBA" id="ARBA00023002"/>
    </source>
</evidence>
<dbReference type="Pfam" id="PF00389">
    <property type="entry name" value="2-Hacid_dh"/>
    <property type="match status" value="1"/>
</dbReference>
<dbReference type="SUPFAM" id="SSF55021">
    <property type="entry name" value="ACT-like"/>
    <property type="match status" value="1"/>
</dbReference>
<reference evidence="13 14" key="1">
    <citation type="submission" date="2016-08" db="EMBL/GenBank/DDBJ databases">
        <title>Characterization and recognition of Brachyspira hampsonii sp. nov., a novel intestinal spirochete that is pathogenic to pigs.</title>
        <authorList>
            <person name="Mirajkar N."/>
            <person name="La T."/>
            <person name="Phillips N."/>
            <person name="Hampson D."/>
            <person name="Gebhart C."/>
        </authorList>
    </citation>
    <scope>NUCLEOTIDE SEQUENCE [LARGE SCALE GENOMIC DNA]</scope>
    <source>
        <strain evidence="13 14">P280/1</strain>
    </source>
</reference>
<evidence type="ECO:0000313" key="14">
    <source>
        <dbReference type="Proteomes" id="UP000095247"/>
    </source>
</evidence>
<evidence type="ECO:0000256" key="5">
    <source>
        <dbReference type="ARBA" id="ARBA00022605"/>
    </source>
</evidence>
<dbReference type="CDD" id="cd12173">
    <property type="entry name" value="PGDH_4"/>
    <property type="match status" value="1"/>
</dbReference>
<dbReference type="InterPro" id="IPR029009">
    <property type="entry name" value="ASB_dom_sf"/>
</dbReference>
<dbReference type="EC" id="1.1.1.95" evidence="11"/>
<dbReference type="PROSITE" id="PS00671">
    <property type="entry name" value="D_2_HYDROXYACID_DH_3"/>
    <property type="match status" value="1"/>
</dbReference>
<dbReference type="InterPro" id="IPR029752">
    <property type="entry name" value="D-isomer_DH_CS1"/>
</dbReference>
<evidence type="ECO:0000256" key="1">
    <source>
        <dbReference type="ARBA" id="ARBA00003800"/>
    </source>
</evidence>
<dbReference type="InterPro" id="IPR050857">
    <property type="entry name" value="D-2-hydroxyacid_DH"/>
</dbReference>
<evidence type="ECO:0000256" key="10">
    <source>
        <dbReference type="ARBA" id="ARBA00048731"/>
    </source>
</evidence>
<dbReference type="Gene3D" id="3.30.1330.90">
    <property type="entry name" value="D-3-phosphoglycerate dehydrogenase, domain 3"/>
    <property type="match status" value="1"/>
</dbReference>
<evidence type="ECO:0000256" key="2">
    <source>
        <dbReference type="ARBA" id="ARBA00005216"/>
    </source>
</evidence>
<evidence type="ECO:0000256" key="4">
    <source>
        <dbReference type="ARBA" id="ARBA00021582"/>
    </source>
</evidence>
<comment type="catalytic activity">
    <reaction evidence="10 11">
        <text>(2R)-3-phosphoglycerate + NAD(+) = 3-phosphooxypyruvate + NADH + H(+)</text>
        <dbReference type="Rhea" id="RHEA:12641"/>
        <dbReference type="ChEBI" id="CHEBI:15378"/>
        <dbReference type="ChEBI" id="CHEBI:18110"/>
        <dbReference type="ChEBI" id="CHEBI:57540"/>
        <dbReference type="ChEBI" id="CHEBI:57945"/>
        <dbReference type="ChEBI" id="CHEBI:58272"/>
        <dbReference type="EC" id="1.1.1.95"/>
    </reaction>
</comment>
<evidence type="ECO:0000256" key="8">
    <source>
        <dbReference type="ARBA" id="ARBA00023299"/>
    </source>
</evidence>
<dbReference type="FunFam" id="3.40.50.720:FF:000021">
    <property type="entry name" value="D-3-phosphoglycerate dehydrogenase"/>
    <property type="match status" value="1"/>
</dbReference>
<evidence type="ECO:0000256" key="3">
    <source>
        <dbReference type="ARBA" id="ARBA00005854"/>
    </source>
</evidence>
<accession>A0A1E5NCY4</accession>
<dbReference type="Pfam" id="PF02826">
    <property type="entry name" value="2-Hacid_dh_C"/>
    <property type="match status" value="1"/>
</dbReference>
<dbReference type="GO" id="GO:0004617">
    <property type="term" value="F:phosphoglycerate dehydrogenase activity"/>
    <property type="evidence" value="ECO:0007669"/>
    <property type="project" value="UniProtKB-UniRule"/>
</dbReference>
<keyword evidence="6 11" id="KW-0560">Oxidoreductase</keyword>
<dbReference type="AlphaFoldDB" id="A0A1E5NCY4"/>
<comment type="function">
    <text evidence="1">Catalyzes the reversible oxidation of 3-phospho-D-glycerate to 3-phosphonooxypyruvate, the first step of the phosphorylated L-serine biosynthesis pathway. Also catalyzes the reversible oxidation of 2-hydroxyglutarate to 2-oxoglutarate.</text>
</comment>
<dbReference type="GO" id="GO:0006564">
    <property type="term" value="P:L-serine biosynthetic process"/>
    <property type="evidence" value="ECO:0007669"/>
    <property type="project" value="UniProtKB-UniRule"/>
</dbReference>
<dbReference type="SUPFAM" id="SSF143548">
    <property type="entry name" value="Serine metabolism enzymes domain"/>
    <property type="match status" value="1"/>
</dbReference>
<dbReference type="Gene3D" id="3.30.70.260">
    <property type="match status" value="1"/>
</dbReference>
<evidence type="ECO:0000259" key="12">
    <source>
        <dbReference type="PROSITE" id="PS51671"/>
    </source>
</evidence>
<evidence type="ECO:0000256" key="11">
    <source>
        <dbReference type="RuleBase" id="RU363003"/>
    </source>
</evidence>
<keyword evidence="8 11" id="KW-0718">Serine biosynthesis</keyword>
<dbReference type="InterPro" id="IPR006139">
    <property type="entry name" value="D-isomer_2_OHA_DH_cat_dom"/>
</dbReference>
<dbReference type="GO" id="GO:0051287">
    <property type="term" value="F:NAD binding"/>
    <property type="evidence" value="ECO:0007669"/>
    <property type="project" value="UniProtKB-UniRule"/>
</dbReference>
<dbReference type="InterPro" id="IPR006140">
    <property type="entry name" value="D-isomer_DH_NAD-bd"/>
</dbReference>
<organism evidence="13 14">
    <name type="scientific">Brachyspira hampsonii</name>
    <dbReference type="NCBI Taxonomy" id="1287055"/>
    <lineage>
        <taxon>Bacteria</taxon>
        <taxon>Pseudomonadati</taxon>
        <taxon>Spirochaetota</taxon>
        <taxon>Spirochaetia</taxon>
        <taxon>Brachyspirales</taxon>
        <taxon>Brachyspiraceae</taxon>
        <taxon>Brachyspira</taxon>
    </lineage>
</organism>
<dbReference type="PROSITE" id="PS51671">
    <property type="entry name" value="ACT"/>
    <property type="match status" value="1"/>
</dbReference>
<dbReference type="Proteomes" id="UP000095247">
    <property type="component" value="Unassembled WGS sequence"/>
</dbReference>
<dbReference type="PROSITE" id="PS00065">
    <property type="entry name" value="D_2_HYDROXYACID_DH_1"/>
    <property type="match status" value="1"/>
</dbReference>
<evidence type="ECO:0000256" key="7">
    <source>
        <dbReference type="ARBA" id="ARBA00023027"/>
    </source>
</evidence>
<dbReference type="Gene3D" id="3.40.50.720">
    <property type="entry name" value="NAD(P)-binding Rossmann-like Domain"/>
    <property type="match status" value="2"/>
</dbReference>
<dbReference type="UniPathway" id="UPA00135">
    <property type="reaction ID" value="UER00196"/>
</dbReference>
<sequence length="534" mass="57971">MKVLITDKVNECVKDIIADVSEAVFLPTMSEDELVKVIGEYDALMVRSQTKVTKRIIEAGKNLKIIGRAGVGVDNIDVEAATEKGVIVVNSPDGNTIAASEHTIALMLAISRNIVPAAVSTKEAKWERDKFTGNELFGKTLGVMGFGRIGRKVVHIALSIGMKVLVYDPFATEDIVQKSGAIYETSLDDFLPKLDYLSLHIPKTPETNNIINKDNMGKMKNTAIIINCSRGGLVNEEDLKEALENGTIAAAAVDVFVNEPKIETCPLTQYKNNNLILTPHLGASTKEAQINVALDVAKQIKQVLSGGYTESAVNIPSLNPEKLEPVKDYMKIAENAGEMIMQLANGKIKSLEITAQGDLINLDIQPLEVAILKGALSYMFQDVNYVNAPYLAKQRGIEVKTVKSEAPSTFTGILKVKLITDKDVTSVSVSLIAKNIARIVKLNDYDVIIKPQPHILVVPHINQPAMIARVATVLSGDGINIGSMSVSENIKGSNMSIMAINVDRSIGNDVITKISNIEGVHEPKYVRLTAEYTL</sequence>
<dbReference type="SUPFAM" id="SSF52283">
    <property type="entry name" value="Formate/glycerate dehydrogenase catalytic domain-like"/>
    <property type="match status" value="1"/>
</dbReference>
<dbReference type="InterPro" id="IPR036291">
    <property type="entry name" value="NAD(P)-bd_dom_sf"/>
</dbReference>
<dbReference type="InterPro" id="IPR045626">
    <property type="entry name" value="PGDH_ASB_dom"/>
</dbReference>
<comment type="similarity">
    <text evidence="3 11">Belongs to the D-isomer specific 2-hydroxyacid dehydrogenase family.</text>
</comment>
<evidence type="ECO:0000313" key="13">
    <source>
        <dbReference type="EMBL" id="OEJ14003.1"/>
    </source>
</evidence>
<dbReference type="Pfam" id="PF19304">
    <property type="entry name" value="PGDH_inter"/>
    <property type="match status" value="1"/>
</dbReference>
<comment type="catalytic activity">
    <reaction evidence="9">
        <text>(R)-2-hydroxyglutarate + NAD(+) = 2-oxoglutarate + NADH + H(+)</text>
        <dbReference type="Rhea" id="RHEA:49612"/>
        <dbReference type="ChEBI" id="CHEBI:15378"/>
        <dbReference type="ChEBI" id="CHEBI:15801"/>
        <dbReference type="ChEBI" id="CHEBI:16810"/>
        <dbReference type="ChEBI" id="CHEBI:57540"/>
        <dbReference type="ChEBI" id="CHEBI:57945"/>
        <dbReference type="EC" id="1.1.1.399"/>
    </reaction>
</comment>
<dbReference type="InterPro" id="IPR029753">
    <property type="entry name" value="D-isomer_DH_CS"/>
</dbReference>
<dbReference type="PANTHER" id="PTHR42789:SF1">
    <property type="entry name" value="D-ISOMER SPECIFIC 2-HYDROXYACID DEHYDROGENASE FAMILY PROTEIN (AFU_ORTHOLOGUE AFUA_6G10090)"/>
    <property type="match status" value="1"/>
</dbReference>
<dbReference type="EMBL" id="MDCO01000012">
    <property type="protein sequence ID" value="OEJ14003.1"/>
    <property type="molecule type" value="Genomic_DNA"/>
</dbReference>
<keyword evidence="5 11" id="KW-0028">Amino-acid biosynthesis</keyword>
<dbReference type="RefSeq" id="WP_069727299.1">
    <property type="nucleotide sequence ID" value="NZ_MDCO01000012.1"/>
</dbReference>
<comment type="pathway">
    <text evidence="2 11">Amino-acid biosynthesis; L-serine biosynthesis; L-serine from 3-phospho-D-glycerate: step 1/3.</text>
</comment>
<comment type="caution">
    <text evidence="13">The sequence shown here is derived from an EMBL/GenBank/DDBJ whole genome shotgun (WGS) entry which is preliminary data.</text>
</comment>
<dbReference type="SUPFAM" id="SSF51735">
    <property type="entry name" value="NAD(P)-binding Rossmann-fold domains"/>
    <property type="match status" value="1"/>
</dbReference>
<dbReference type="NCBIfam" id="TIGR01327">
    <property type="entry name" value="PGDH"/>
    <property type="match status" value="1"/>
</dbReference>
<feature type="domain" description="ACT" evidence="12">
    <location>
        <begin position="455"/>
        <end position="528"/>
    </location>
</feature>
<dbReference type="InterPro" id="IPR045865">
    <property type="entry name" value="ACT-like_dom_sf"/>
</dbReference>
<dbReference type="InterPro" id="IPR006236">
    <property type="entry name" value="PGDH"/>
</dbReference>
<evidence type="ECO:0000256" key="9">
    <source>
        <dbReference type="ARBA" id="ARBA00048126"/>
    </source>
</evidence>